<dbReference type="SUPFAM" id="SSF55920">
    <property type="entry name" value="Creatinase/aminopeptidase"/>
    <property type="match status" value="1"/>
</dbReference>
<protein>
    <submittedName>
        <fullName evidence="3">Peptidase M24</fullName>
    </submittedName>
</protein>
<dbReference type="OrthoDB" id="9806388at2"/>
<dbReference type="Pfam" id="PF00557">
    <property type="entry name" value="Peptidase_M24"/>
    <property type="match status" value="1"/>
</dbReference>
<feature type="domain" description="Peptidase M24" evidence="1">
    <location>
        <begin position="143"/>
        <end position="379"/>
    </location>
</feature>
<evidence type="ECO:0000259" key="1">
    <source>
        <dbReference type="Pfam" id="PF00557"/>
    </source>
</evidence>
<name>A0A1B1YBP3_THEST</name>
<evidence type="ECO:0000259" key="2">
    <source>
        <dbReference type="Pfam" id="PF01321"/>
    </source>
</evidence>
<gene>
    <name evidence="3" type="ORF">CSTERTH_03525</name>
</gene>
<dbReference type="Proteomes" id="UP000092971">
    <property type="component" value="Chromosome"/>
</dbReference>
<dbReference type="InterPro" id="IPR000994">
    <property type="entry name" value="Pept_M24"/>
</dbReference>
<reference evidence="3 4" key="1">
    <citation type="submission" date="2016-02" db="EMBL/GenBank/DDBJ databases">
        <title>Comparison of Clostridium stercorarium subspecies using comparative genomics and transcriptomics.</title>
        <authorList>
            <person name="Schellenberg J."/>
            <person name="Thallinger G."/>
            <person name="Levin D.B."/>
            <person name="Zhang X."/>
            <person name="Alvare G."/>
            <person name="Fristensky B."/>
            <person name="Sparling R."/>
        </authorList>
    </citation>
    <scope>NUCLEOTIDE SEQUENCE [LARGE SCALE GENOMIC DNA]</scope>
    <source>
        <strain evidence="3 4">DSM 2910</strain>
    </source>
</reference>
<dbReference type="SUPFAM" id="SSF53092">
    <property type="entry name" value="Creatinase/prolidase N-terminal domain"/>
    <property type="match status" value="1"/>
</dbReference>
<dbReference type="InterPro" id="IPR000587">
    <property type="entry name" value="Creatinase_N"/>
</dbReference>
<dbReference type="Gene3D" id="3.40.350.10">
    <property type="entry name" value="Creatinase/prolidase N-terminal domain"/>
    <property type="match status" value="1"/>
</dbReference>
<accession>A0A1B1YBP3</accession>
<sequence>MDRRVPLSELQNRMRRFRDVMDKINPDWRLAVIFSKVNQYYFTGTMQDGMILIPRERDAEYWVRRSYDRAVDESFFPNIKPMNSFRDAAAEYGNVPPEIYLETEIVPLALIERFKKYFPFETVKPADKAINLVRAVKSGYELELMKKAGSIHRKVLEEKVPAIFEEGMSEAELALKLYLIMVEEGHDATVRFGMFDTPMVMGHIAFGESSVYPTFFDGPGGNYGMSPAVPSFGSRERKLRTGDLVFIDAACAVDGYHTDKTMTYMFRKTLPGNVIDIHKRCLEIQNEVASMLKPGAIPAEIYKSVMNKLSPDFADNFMGFGKRRVKFIGHGIGLNVDEYPVIADGFYEPLQEGMVIAIEPKKGIEGVGMVGVENTFIVTPAGGVCITGESPGLIPVQV</sequence>
<dbReference type="PRINTS" id="PR00599">
    <property type="entry name" value="MAPEPTIDASE"/>
</dbReference>
<dbReference type="InterPro" id="IPR036005">
    <property type="entry name" value="Creatinase/aminopeptidase-like"/>
</dbReference>
<dbReference type="InterPro" id="IPR001714">
    <property type="entry name" value="Pept_M24_MAP"/>
</dbReference>
<dbReference type="GO" id="GO:0008235">
    <property type="term" value="F:metalloexopeptidase activity"/>
    <property type="evidence" value="ECO:0007669"/>
    <property type="project" value="UniProtKB-ARBA"/>
</dbReference>
<dbReference type="GO" id="GO:0004177">
    <property type="term" value="F:aminopeptidase activity"/>
    <property type="evidence" value="ECO:0007669"/>
    <property type="project" value="UniProtKB-ARBA"/>
</dbReference>
<dbReference type="EMBL" id="CP014672">
    <property type="protein sequence ID" value="ANW98174.1"/>
    <property type="molecule type" value="Genomic_DNA"/>
</dbReference>
<dbReference type="CDD" id="cd01066">
    <property type="entry name" value="APP_MetAP"/>
    <property type="match status" value="1"/>
</dbReference>
<evidence type="ECO:0000313" key="4">
    <source>
        <dbReference type="Proteomes" id="UP000092971"/>
    </source>
</evidence>
<dbReference type="InterPro" id="IPR029149">
    <property type="entry name" value="Creatin/AminoP/Spt16_N"/>
</dbReference>
<evidence type="ECO:0000313" key="3">
    <source>
        <dbReference type="EMBL" id="ANW98174.1"/>
    </source>
</evidence>
<dbReference type="Pfam" id="PF01321">
    <property type="entry name" value="Creatinase_N"/>
    <property type="match status" value="1"/>
</dbReference>
<dbReference type="PANTHER" id="PTHR46112">
    <property type="entry name" value="AMINOPEPTIDASE"/>
    <property type="match status" value="1"/>
</dbReference>
<proteinExistence type="predicted"/>
<dbReference type="InterPro" id="IPR050659">
    <property type="entry name" value="Peptidase_M24B"/>
</dbReference>
<organism evidence="3 4">
    <name type="scientific">Thermoclostridium stercorarium subsp. thermolacticum DSM 2910</name>
    <dbReference type="NCBI Taxonomy" id="1121336"/>
    <lineage>
        <taxon>Bacteria</taxon>
        <taxon>Bacillati</taxon>
        <taxon>Bacillota</taxon>
        <taxon>Clostridia</taxon>
        <taxon>Eubacteriales</taxon>
        <taxon>Oscillospiraceae</taxon>
        <taxon>Thermoclostridium</taxon>
    </lineage>
</organism>
<dbReference type="RefSeq" id="WP_015358460.1">
    <property type="nucleotide sequence ID" value="NZ_CP014672.1"/>
</dbReference>
<feature type="domain" description="Creatinase N-terminal" evidence="2">
    <location>
        <begin position="13"/>
        <end position="136"/>
    </location>
</feature>
<dbReference type="PANTHER" id="PTHR46112:SF2">
    <property type="entry name" value="XAA-PRO AMINOPEPTIDASE P-RELATED"/>
    <property type="match status" value="1"/>
</dbReference>
<dbReference type="AlphaFoldDB" id="A0A1B1YBP3"/>
<dbReference type="Gene3D" id="3.90.230.10">
    <property type="entry name" value="Creatinase/methionine aminopeptidase superfamily"/>
    <property type="match status" value="1"/>
</dbReference>